<evidence type="ECO:0000256" key="1">
    <source>
        <dbReference type="ARBA" id="ARBA00004123"/>
    </source>
</evidence>
<dbReference type="GO" id="GO:0006261">
    <property type="term" value="P:DNA-templated DNA replication"/>
    <property type="evidence" value="ECO:0007669"/>
    <property type="project" value="TreeGrafter"/>
</dbReference>
<dbReference type="Proteomes" id="UP001153636">
    <property type="component" value="Chromosome 1"/>
</dbReference>
<accession>A0A9P0CEN8</accession>
<sequence>MDIETLTPRQWIENEEAYTKLLEDQNIRDKIPFLNVNKTEHFKNLSLVKFYGMVQDMDSPEYYLEKFEVINKITKQSTYVTGKYNENITVEDNEYVNFENSSNITSERQTFVVISVPAINSWVHTLDGKFRLDVTKNMQTEFSSNKRAYEETMDVEAGPSNVEKKVCSEVSKAPYTKSTSSNPKDIFPFPKEGEQVFHIKLYTNQDKLKINDVCEFVGFLDTFPTLIPEVCDAQMDTDALNAPASLYPRIHCVNYKKMKHNNPLLEEDTKIENIDVLRKDLLVVLTQLLLGDELAAEYLLYHLISQVYLRRDGLALGKFSLNISNIPSLPSYPIGLYKFIEKLLPKSIYLPMTLENLNDLTFVPKKNYELNYLSSGVLQLSNNTHVVLDETKLSPGKLNEAGLSNIKALSSCIKHQSLHYDFKFYPLEFDCDIPFLILSEGKSMIPSDVHVVLQPDEMCLNNFKEIVEAADHFLKPDLLNNIRKYLTSVRLIDYSLSEEIETFIQDEFVKMRQDKNATIDDLHGMLILARLVSISEGKKTLGESAWKKASEIEETRKIRIKN</sequence>
<evidence type="ECO:0000313" key="6">
    <source>
        <dbReference type="Proteomes" id="UP001153636"/>
    </source>
</evidence>
<name>A0A9P0CEN8_9CUCU</name>
<gene>
    <name evidence="5" type="ORF">PSYICH_LOCUS591</name>
</gene>
<keyword evidence="4" id="KW-0539">Nucleus</keyword>
<dbReference type="PANTHER" id="PTHR13489:SF0">
    <property type="entry name" value="MINI-CHROMOSOME MAINTENANCE COMPLEX-BINDING PROTEIN"/>
    <property type="match status" value="1"/>
</dbReference>
<evidence type="ECO:0000256" key="3">
    <source>
        <dbReference type="ARBA" id="ARBA00015405"/>
    </source>
</evidence>
<dbReference type="GO" id="GO:0005634">
    <property type="term" value="C:nucleus"/>
    <property type="evidence" value="ECO:0007669"/>
    <property type="project" value="UniProtKB-SubCell"/>
</dbReference>
<evidence type="ECO:0000313" key="5">
    <source>
        <dbReference type="EMBL" id="CAH1099916.1"/>
    </source>
</evidence>
<comment type="subcellular location">
    <subcellularLocation>
        <location evidence="1">Nucleus</location>
    </subcellularLocation>
</comment>
<reference evidence="5" key="1">
    <citation type="submission" date="2022-01" db="EMBL/GenBank/DDBJ databases">
        <authorList>
            <person name="King R."/>
        </authorList>
    </citation>
    <scope>NUCLEOTIDE SEQUENCE</scope>
</reference>
<dbReference type="Pfam" id="PF09739">
    <property type="entry name" value="MCM_bind"/>
    <property type="match status" value="1"/>
</dbReference>
<protein>
    <recommendedName>
        <fullName evidence="3">Mini-chromosome maintenance complex-binding protein</fullName>
    </recommendedName>
</protein>
<dbReference type="AlphaFoldDB" id="A0A9P0CEN8"/>
<evidence type="ECO:0000256" key="4">
    <source>
        <dbReference type="ARBA" id="ARBA00023242"/>
    </source>
</evidence>
<dbReference type="EMBL" id="OV651813">
    <property type="protein sequence ID" value="CAH1099916.1"/>
    <property type="molecule type" value="Genomic_DNA"/>
</dbReference>
<dbReference type="InterPro" id="IPR019140">
    <property type="entry name" value="MCM_complex-bd"/>
</dbReference>
<keyword evidence="6" id="KW-1185">Reference proteome</keyword>
<proteinExistence type="inferred from homology"/>
<comment type="similarity">
    <text evidence="2">Belongs to the MCMBP family.</text>
</comment>
<organism evidence="5 6">
    <name type="scientific">Psylliodes chrysocephalus</name>
    <dbReference type="NCBI Taxonomy" id="3402493"/>
    <lineage>
        <taxon>Eukaryota</taxon>
        <taxon>Metazoa</taxon>
        <taxon>Ecdysozoa</taxon>
        <taxon>Arthropoda</taxon>
        <taxon>Hexapoda</taxon>
        <taxon>Insecta</taxon>
        <taxon>Pterygota</taxon>
        <taxon>Neoptera</taxon>
        <taxon>Endopterygota</taxon>
        <taxon>Coleoptera</taxon>
        <taxon>Polyphaga</taxon>
        <taxon>Cucujiformia</taxon>
        <taxon>Chrysomeloidea</taxon>
        <taxon>Chrysomelidae</taxon>
        <taxon>Galerucinae</taxon>
        <taxon>Alticini</taxon>
        <taxon>Psylliodes</taxon>
    </lineage>
</organism>
<dbReference type="GO" id="GO:0003682">
    <property type="term" value="F:chromatin binding"/>
    <property type="evidence" value="ECO:0007669"/>
    <property type="project" value="TreeGrafter"/>
</dbReference>
<evidence type="ECO:0000256" key="2">
    <source>
        <dbReference type="ARBA" id="ARBA00007925"/>
    </source>
</evidence>
<dbReference type="PANTHER" id="PTHR13489">
    <property type="entry name" value="MINI-CHROMOSOME MAINTENANCE COMPLEX-BINDING PROTEIN"/>
    <property type="match status" value="1"/>
</dbReference>
<dbReference type="OrthoDB" id="329666at2759"/>